<dbReference type="Gene3D" id="3.80.30.20">
    <property type="entry name" value="tm_1862 like domain"/>
    <property type="match status" value="1"/>
</dbReference>
<dbReference type="SFLD" id="SFLDS00029">
    <property type="entry name" value="Radical_SAM"/>
    <property type="match status" value="1"/>
</dbReference>
<dbReference type="InterPro" id="IPR006638">
    <property type="entry name" value="Elp3/MiaA/NifB-like_rSAM"/>
</dbReference>
<dbReference type="PANTHER" id="PTHR42731:SF5">
    <property type="entry name" value="RADICAL SAM DOMAIN PROTEIN"/>
    <property type="match status" value="1"/>
</dbReference>
<name>A0A2C8F9Z0_9BACT</name>
<dbReference type="SMART" id="SM00729">
    <property type="entry name" value="Elp3"/>
    <property type="match status" value="1"/>
</dbReference>
<dbReference type="InterPro" id="IPR023404">
    <property type="entry name" value="rSAM_horseshoe"/>
</dbReference>
<dbReference type="EMBL" id="LT907975">
    <property type="protein sequence ID" value="SOB59597.1"/>
    <property type="molecule type" value="Genomic_DNA"/>
</dbReference>
<evidence type="ECO:0000259" key="1">
    <source>
        <dbReference type="PROSITE" id="PS51918"/>
    </source>
</evidence>
<evidence type="ECO:0000313" key="3">
    <source>
        <dbReference type="Proteomes" id="UP000219215"/>
    </source>
</evidence>
<evidence type="ECO:0000313" key="2">
    <source>
        <dbReference type="EMBL" id="SOB59597.1"/>
    </source>
</evidence>
<dbReference type="Proteomes" id="UP000219215">
    <property type="component" value="Chromosome DPRO"/>
</dbReference>
<dbReference type="SUPFAM" id="SSF102114">
    <property type="entry name" value="Radical SAM enzymes"/>
    <property type="match status" value="1"/>
</dbReference>
<sequence>MRLQSRYVAPADHATTNAREDTLIGKRALYYGVREPEAPALGGRLPVAIAVPGGEKNALSTLGWQSVYRTLSEDPGLAVERVFPDKLGLTDGGDPKTRESNSPLSSFPVTAWSVTFEEDFLTLPRTLQAAGVPPLAAERSRLPLVILGGPIAFLNPAPIAPFVDIFWVGEAEGEFLAFHHKLKELIFDGQDRDTILEAVKDHPGVYIPGRSKTPVKRLVSGPMGTLNDPAFSCFISGHATFRDTLLLEVNRGCPYGCRFCAAGFIYRPPRHADIDELKRIVELTDPPKIGLVGTALTDWPELLPFIKWIHGQKKKFSLSSLRADGITEDLLVYLRERGIRTITLALEGASNRLRNMMAKKLDPQDFLNAVRLCARYGVNHLKVYLIVGWPDETEEDYEELRAFLEEVVRIRSEEPGGRKKQFMRITIGISSLVPKPFTPFQWAPMMSEEKLNARMKMLRQMVKPFKGVTLHHDNPFQARLQGLLARGGEELADFIMLAAEHGGWKKALKRWDGDPSQVLDRERGADEVFPWEVIDIGVRREHLYKEWQRAKEAKTSAGCSAKGCTQCAGCGMEEFL</sequence>
<dbReference type="PANTHER" id="PTHR42731">
    <property type="entry name" value="SLL1084 PROTEIN"/>
    <property type="match status" value="1"/>
</dbReference>
<dbReference type="InterPro" id="IPR058240">
    <property type="entry name" value="rSAM_sf"/>
</dbReference>
<dbReference type="InterPro" id="IPR045784">
    <property type="entry name" value="Radical_SAM_N2"/>
</dbReference>
<dbReference type="SFLD" id="SFLDG01082">
    <property type="entry name" value="B12-binding_domain_containing"/>
    <property type="match status" value="1"/>
</dbReference>
<keyword evidence="3" id="KW-1185">Reference proteome</keyword>
<reference evidence="3" key="1">
    <citation type="submission" date="2017-09" db="EMBL/GenBank/DDBJ databases">
        <authorList>
            <person name="Regsiter A."/>
            <person name="William W."/>
        </authorList>
    </citation>
    <scope>NUCLEOTIDE SEQUENCE [LARGE SCALE GENOMIC DNA]</scope>
    <source>
        <strain evidence="3">500-1</strain>
    </source>
</reference>
<proteinExistence type="predicted"/>
<dbReference type="KEGG" id="pprf:DPRO_2688"/>
<feature type="domain" description="Radical SAM core" evidence="1">
    <location>
        <begin position="239"/>
        <end position="471"/>
    </location>
</feature>
<accession>A0A2C8F9Z0</accession>
<dbReference type="GO" id="GO:0051536">
    <property type="term" value="F:iron-sulfur cluster binding"/>
    <property type="evidence" value="ECO:0007669"/>
    <property type="project" value="InterPro"/>
</dbReference>
<protein>
    <submittedName>
        <fullName evidence="2">Radical SAM domain protein</fullName>
    </submittedName>
</protein>
<dbReference type="Pfam" id="PF04055">
    <property type="entry name" value="Radical_SAM"/>
    <property type="match status" value="1"/>
</dbReference>
<dbReference type="InterPro" id="IPR007197">
    <property type="entry name" value="rSAM"/>
</dbReference>
<dbReference type="CDD" id="cd01335">
    <property type="entry name" value="Radical_SAM"/>
    <property type="match status" value="1"/>
</dbReference>
<dbReference type="PROSITE" id="PS51918">
    <property type="entry name" value="RADICAL_SAM"/>
    <property type="match status" value="1"/>
</dbReference>
<dbReference type="Pfam" id="PF19864">
    <property type="entry name" value="Radical_SAM_N2"/>
    <property type="match status" value="1"/>
</dbReference>
<dbReference type="AlphaFoldDB" id="A0A2C8F9Z0"/>
<dbReference type="GO" id="GO:0003824">
    <property type="term" value="F:catalytic activity"/>
    <property type="evidence" value="ECO:0007669"/>
    <property type="project" value="InterPro"/>
</dbReference>
<organism evidence="2 3">
    <name type="scientific">Pseudodesulfovibrio profundus</name>
    <dbReference type="NCBI Taxonomy" id="57320"/>
    <lineage>
        <taxon>Bacteria</taxon>
        <taxon>Pseudomonadati</taxon>
        <taxon>Thermodesulfobacteriota</taxon>
        <taxon>Desulfovibrionia</taxon>
        <taxon>Desulfovibrionales</taxon>
        <taxon>Desulfovibrionaceae</taxon>
    </lineage>
</organism>
<gene>
    <name evidence="2" type="ORF">DPRO_2688</name>
</gene>